<dbReference type="Pfam" id="PF01497">
    <property type="entry name" value="Peripla_BP_2"/>
    <property type="match status" value="1"/>
</dbReference>
<dbReference type="RefSeq" id="WP_038680864.1">
    <property type="nucleotide sequence ID" value="NZ_BJMC01000010.1"/>
</dbReference>
<name>A0A0A1DMC1_NOCSI</name>
<dbReference type="SUPFAM" id="SSF53807">
    <property type="entry name" value="Helical backbone' metal receptor"/>
    <property type="match status" value="1"/>
</dbReference>
<dbReference type="OrthoDB" id="9797736at2"/>
<dbReference type="eggNOG" id="COG4558">
    <property type="taxonomic scope" value="Bacteria"/>
</dbReference>
<proteinExistence type="inferred from homology"/>
<keyword evidence="2" id="KW-0675">Receptor</keyword>
<dbReference type="Proteomes" id="UP000030300">
    <property type="component" value="Chromosome"/>
</dbReference>
<dbReference type="AlphaFoldDB" id="A0A0A1DMC1"/>
<sequence length="377" mass="39549">MVPPTTRPFRTLAAVAAAALALSACGPVLDGKQSGSGKESPGTEVPSIADVTALADPKAYQGPVDINLPDPEIRPVEDDPTPQLPVTVTDAQGTKVTVEDTSRILALDVYGTLSQTVFELGLGDRIVGRDVSSAYSEIEDRPLVTQNGHELNAEAILGLDPTVLITDTSLGPWDVVLQVRDAGIPVVVVDAERSLANLAELTEQVAGALGVPEQGKQLGQRIVQEADAVEAQIAKVAPQDVTGQMRMIFLYVRGQANVYYMFGRGSGADALITAVGGYDVSSEIGWNGMKPVNDEGLIKAQPDVVVMMSKGLDSVGGVEGLLDQFPALAQTPAGENRRVIAMDDAQILSYGPRTADVLNALAVALYAPESLPAEDRS</sequence>
<dbReference type="InterPro" id="IPR050902">
    <property type="entry name" value="ABC_Transporter_SBP"/>
</dbReference>
<dbReference type="InterPro" id="IPR002491">
    <property type="entry name" value="ABC_transptr_periplasmic_BD"/>
</dbReference>
<dbReference type="STRING" id="2045.KR76_20435"/>
<keyword evidence="3" id="KW-1185">Reference proteome</keyword>
<organism evidence="2 3">
    <name type="scientific">Nocardioides simplex</name>
    <name type="common">Arthrobacter simplex</name>
    <dbReference type="NCBI Taxonomy" id="2045"/>
    <lineage>
        <taxon>Bacteria</taxon>
        <taxon>Bacillati</taxon>
        <taxon>Actinomycetota</taxon>
        <taxon>Actinomycetes</taxon>
        <taxon>Propionibacteriales</taxon>
        <taxon>Nocardioidaceae</taxon>
        <taxon>Pimelobacter</taxon>
    </lineage>
</organism>
<evidence type="ECO:0000313" key="3">
    <source>
        <dbReference type="Proteomes" id="UP000030300"/>
    </source>
</evidence>
<evidence type="ECO:0000256" key="1">
    <source>
        <dbReference type="ARBA" id="ARBA00008814"/>
    </source>
</evidence>
<gene>
    <name evidence="2" type="ORF">KR76_20435</name>
</gene>
<dbReference type="PROSITE" id="PS51257">
    <property type="entry name" value="PROKAR_LIPOPROTEIN"/>
    <property type="match status" value="1"/>
</dbReference>
<dbReference type="PROSITE" id="PS50983">
    <property type="entry name" value="FE_B12_PBP"/>
    <property type="match status" value="1"/>
</dbReference>
<comment type="similarity">
    <text evidence="1">Belongs to the bacterial solute-binding protein 8 family.</text>
</comment>
<accession>A0A0A1DMC1</accession>
<dbReference type="EMBL" id="CP009896">
    <property type="protein sequence ID" value="AIY18536.1"/>
    <property type="molecule type" value="Genomic_DNA"/>
</dbReference>
<dbReference type="PANTHER" id="PTHR30535:SF4">
    <property type="entry name" value="HEMIN-BINDING PERIPLASMIC PROTEIN HMUT"/>
    <property type="match status" value="1"/>
</dbReference>
<dbReference type="Gene3D" id="3.40.50.1980">
    <property type="entry name" value="Nitrogenase molybdenum iron protein domain"/>
    <property type="match status" value="2"/>
</dbReference>
<dbReference type="GeneID" id="96611164"/>
<evidence type="ECO:0000313" key="2">
    <source>
        <dbReference type="EMBL" id="AIY18536.1"/>
    </source>
</evidence>
<dbReference type="PANTHER" id="PTHR30535">
    <property type="entry name" value="VITAMIN B12-BINDING PROTEIN"/>
    <property type="match status" value="1"/>
</dbReference>
<protein>
    <submittedName>
        <fullName evidence="2">Heme ABC transporter, cell surface heme and hemoprotein receptor HmuT</fullName>
    </submittedName>
</protein>
<dbReference type="HOGENOM" id="CLU_038034_6_1_11"/>
<dbReference type="KEGG" id="psim:KR76_20435"/>
<reference evidence="2 3" key="1">
    <citation type="journal article" date="2015" name="Genome Announc.">
        <title>Complete Genome Sequence of Steroid-Transforming Nocardioides simplex VKM Ac-2033D.</title>
        <authorList>
            <person name="Shtratnikova V.Y."/>
            <person name="Schelkunov M.I."/>
            <person name="Pekov Y.A."/>
            <person name="Fokina V.V."/>
            <person name="Logacheva M.D."/>
            <person name="Sokolov S.L."/>
            <person name="Bragin E.Y."/>
            <person name="Ashapkin V.V."/>
            <person name="Donova M.V."/>
        </authorList>
    </citation>
    <scope>NUCLEOTIDE SEQUENCE [LARGE SCALE GENOMIC DNA]</scope>
    <source>
        <strain evidence="2 3">VKM Ac-2033D</strain>
    </source>
</reference>